<reference evidence="3" key="1">
    <citation type="submission" date="2020-05" db="EMBL/GenBank/DDBJ databases">
        <title>Mycena genomes resolve the evolution of fungal bioluminescence.</title>
        <authorList>
            <person name="Tsai I.J."/>
        </authorList>
    </citation>
    <scope>NUCLEOTIDE SEQUENCE</scope>
    <source>
        <strain evidence="3">110903Hualien_Pintung</strain>
    </source>
</reference>
<keyword evidence="3" id="KW-0808">Transferase</keyword>
<keyword evidence="3" id="KW-0012">Acyltransferase</keyword>
<proteinExistence type="predicted"/>
<feature type="domain" description="Acyltransferase 3" evidence="2">
    <location>
        <begin position="29"/>
        <end position="359"/>
    </location>
</feature>
<feature type="transmembrane region" description="Helical" evidence="1">
    <location>
        <begin position="343"/>
        <end position="364"/>
    </location>
</feature>
<keyword evidence="4" id="KW-1185">Reference proteome</keyword>
<dbReference type="AlphaFoldDB" id="A0A8H6SHK0"/>
<dbReference type="GO" id="GO:0016747">
    <property type="term" value="F:acyltransferase activity, transferring groups other than amino-acyl groups"/>
    <property type="evidence" value="ECO:0007669"/>
    <property type="project" value="InterPro"/>
</dbReference>
<evidence type="ECO:0000313" key="4">
    <source>
        <dbReference type="Proteomes" id="UP000613580"/>
    </source>
</evidence>
<dbReference type="OrthoDB" id="4141464at2759"/>
<organism evidence="3 4">
    <name type="scientific">Mycena chlorophos</name>
    <name type="common">Agaric fungus</name>
    <name type="synonym">Agaricus chlorophos</name>
    <dbReference type="NCBI Taxonomy" id="658473"/>
    <lineage>
        <taxon>Eukaryota</taxon>
        <taxon>Fungi</taxon>
        <taxon>Dikarya</taxon>
        <taxon>Basidiomycota</taxon>
        <taxon>Agaricomycotina</taxon>
        <taxon>Agaricomycetes</taxon>
        <taxon>Agaricomycetidae</taxon>
        <taxon>Agaricales</taxon>
        <taxon>Marasmiineae</taxon>
        <taxon>Mycenaceae</taxon>
        <taxon>Mycena</taxon>
    </lineage>
</organism>
<feature type="transmembrane region" description="Helical" evidence="1">
    <location>
        <begin position="193"/>
        <end position="215"/>
    </location>
</feature>
<gene>
    <name evidence="3" type="ORF">HMN09_00978600</name>
</gene>
<dbReference type="EMBL" id="JACAZE010000014">
    <property type="protein sequence ID" value="KAF7299728.1"/>
    <property type="molecule type" value="Genomic_DNA"/>
</dbReference>
<feature type="transmembrane region" description="Helical" evidence="1">
    <location>
        <begin position="312"/>
        <end position="331"/>
    </location>
</feature>
<comment type="caution">
    <text evidence="3">The sequence shown here is derived from an EMBL/GenBank/DDBJ whole genome shotgun (WGS) entry which is preliminary data.</text>
</comment>
<dbReference type="Pfam" id="PF01757">
    <property type="entry name" value="Acyl_transf_3"/>
    <property type="match status" value="1"/>
</dbReference>
<evidence type="ECO:0000259" key="2">
    <source>
        <dbReference type="Pfam" id="PF01757"/>
    </source>
</evidence>
<name>A0A8H6SHK0_MYCCL</name>
<feature type="transmembrane region" description="Helical" evidence="1">
    <location>
        <begin position="272"/>
        <end position="291"/>
    </location>
</feature>
<dbReference type="InterPro" id="IPR002656">
    <property type="entry name" value="Acyl_transf_3_dom"/>
</dbReference>
<dbReference type="PANTHER" id="PTHR36927:SF4">
    <property type="entry name" value="BLR5718 PROTEIN"/>
    <property type="match status" value="1"/>
</dbReference>
<accession>A0A8H6SHK0</accession>
<evidence type="ECO:0000313" key="3">
    <source>
        <dbReference type="EMBL" id="KAF7299728.1"/>
    </source>
</evidence>
<evidence type="ECO:0000256" key="1">
    <source>
        <dbReference type="SAM" id="Phobius"/>
    </source>
</evidence>
<keyword evidence="1" id="KW-0472">Membrane</keyword>
<dbReference type="Proteomes" id="UP000613580">
    <property type="component" value="Unassembled WGS sequence"/>
</dbReference>
<feature type="transmembrane region" description="Helical" evidence="1">
    <location>
        <begin position="116"/>
        <end position="139"/>
    </location>
</feature>
<dbReference type="PANTHER" id="PTHR36927">
    <property type="entry name" value="BLR4337 PROTEIN"/>
    <property type="match status" value="1"/>
</dbReference>
<feature type="transmembrane region" description="Helical" evidence="1">
    <location>
        <begin position="37"/>
        <end position="60"/>
    </location>
</feature>
<dbReference type="InterPro" id="IPR050623">
    <property type="entry name" value="Glucan_succinyl_AcylTrfase"/>
</dbReference>
<keyword evidence="1" id="KW-0812">Transmembrane</keyword>
<protein>
    <submittedName>
        <fullName evidence="3">Acyltransferase 3</fullName>
    </submittedName>
</protein>
<feature type="transmembrane region" description="Helical" evidence="1">
    <location>
        <begin position="72"/>
        <end position="95"/>
    </location>
</feature>
<keyword evidence="1" id="KW-1133">Transmembrane helix</keyword>
<sequence length="373" mass="41128">MGTWFARLCAMNGPDAPRLQPDASGTRTHSIDNLRTFLNVLVILHHSALAFSRVGTWPYMSPYPSSAFSNAAIALFALLNQTFFMGLLFFLAGHFSAISVERKTYRAFCVDKLKRLGIPTVLYTLILHPMMLLLAEWARDESLWGTLTSYYAQLDGVSGTVWFTATLLAFDLTYATTRLFLPTFGIPTTQAQYRTAVVLGFSITTIVTFLVRLAYPTGRTMPPLSLQLGYAPQYSAHTSLATTTLLLAFTTLGPWTLADGDGGYHGGWNPAALFYAVWNDACFYFLGRAWYSYFLASPHTKRKWGDMLQARASYGAFLVHSVVVVALQIVVDRAAGAMLDGVFKAMIVGGLAVFGSWAVASRLVRNRWVGSVI</sequence>